<name>E4Z117_OIKDI</name>
<accession>E4Z117</accession>
<evidence type="ECO:0000313" key="1">
    <source>
        <dbReference type="EMBL" id="CBY41395.1"/>
    </source>
</evidence>
<gene>
    <name evidence="1" type="ORF">GSOID_T00023463001</name>
</gene>
<dbReference type="Proteomes" id="UP000011014">
    <property type="component" value="Unassembled WGS sequence"/>
</dbReference>
<protein>
    <recommendedName>
        <fullName evidence="2">Fibrinogen C-terminal domain-containing protein</fullName>
    </recommendedName>
</protein>
<sequence length="428" mass="47636">MRLFSTLLIAAAYAEKSTRSSWKKLESEGTSKYQELKKVTTHDEKVSNVEINEIQASWETSLQESHQQVDIFVGRTSLIDRDPGQCSLHWNLCPNHCTLSDELPNRFSKIRGDIMSEHKRYQDRVRKARDEIVEDLKGKMDEFNGLMTDISKNRNQLEASESRFLAQLQQDYARVQSVNDRLLDLRDNVQEDKKGYVELNKRASDAYNSCYDQAPCMGTQRCRFGVPSGSSCADIVEDLTETTPYDEETLRVDSGVFMVNAGAAGAKPVQCEFTQGGNAWTVLHHYENSTYSRGDWQNGFGSAASFGDAACGAANYWAGDDFIDAIARDSESILAETESDASVFTLQASRGQYTAGNAQKLCGSSINGGQVSGVLNNHSGFQQFKRIAFGKMVEKSHPVCLYVADYLNYGQSNDNVYGGDAYANYGSY</sequence>
<dbReference type="SUPFAM" id="SSF56496">
    <property type="entry name" value="Fibrinogen C-terminal domain-like"/>
    <property type="match status" value="1"/>
</dbReference>
<evidence type="ECO:0008006" key="2">
    <source>
        <dbReference type="Google" id="ProtNLM"/>
    </source>
</evidence>
<dbReference type="InterPro" id="IPR036056">
    <property type="entry name" value="Fibrinogen-like_C"/>
</dbReference>
<dbReference type="Gene3D" id="3.90.215.10">
    <property type="entry name" value="Gamma Fibrinogen, chain A, domain 1"/>
    <property type="match status" value="1"/>
</dbReference>
<dbReference type="EMBL" id="FN656418">
    <property type="protein sequence ID" value="CBY41395.1"/>
    <property type="molecule type" value="Genomic_DNA"/>
</dbReference>
<organism evidence="1">
    <name type="scientific">Oikopleura dioica</name>
    <name type="common">Tunicate</name>
    <dbReference type="NCBI Taxonomy" id="34765"/>
    <lineage>
        <taxon>Eukaryota</taxon>
        <taxon>Metazoa</taxon>
        <taxon>Chordata</taxon>
        <taxon>Tunicata</taxon>
        <taxon>Appendicularia</taxon>
        <taxon>Copelata</taxon>
        <taxon>Oikopleuridae</taxon>
        <taxon>Oikopleura</taxon>
    </lineage>
</organism>
<dbReference type="InterPro" id="IPR014716">
    <property type="entry name" value="Fibrinogen_a/b/g_C_1"/>
</dbReference>
<dbReference type="AlphaFoldDB" id="E4Z117"/>
<proteinExistence type="predicted"/>
<reference evidence="1" key="1">
    <citation type="journal article" date="2010" name="Science">
        <title>Plasticity of animal genome architecture unmasked by rapid evolution of a pelagic tunicate.</title>
        <authorList>
            <person name="Denoeud F."/>
            <person name="Henriet S."/>
            <person name="Mungpakdee S."/>
            <person name="Aury J.M."/>
            <person name="Da Silva C."/>
            <person name="Brinkmann H."/>
            <person name="Mikhaleva J."/>
            <person name="Olsen L.C."/>
            <person name="Jubin C."/>
            <person name="Canestro C."/>
            <person name="Bouquet J.M."/>
            <person name="Danks G."/>
            <person name="Poulain J."/>
            <person name="Campsteijn C."/>
            <person name="Adamski M."/>
            <person name="Cross I."/>
            <person name="Yadetie F."/>
            <person name="Muffato M."/>
            <person name="Louis A."/>
            <person name="Butcher S."/>
            <person name="Tsagkogeorga G."/>
            <person name="Konrad A."/>
            <person name="Singh S."/>
            <person name="Jensen M.F."/>
            <person name="Cong E.H."/>
            <person name="Eikeseth-Otteraa H."/>
            <person name="Noel B."/>
            <person name="Anthouard V."/>
            <person name="Porcel B.M."/>
            <person name="Kachouri-Lafond R."/>
            <person name="Nishino A."/>
            <person name="Ugolini M."/>
            <person name="Chourrout P."/>
            <person name="Nishida H."/>
            <person name="Aasland R."/>
            <person name="Huzurbazar S."/>
            <person name="Westhof E."/>
            <person name="Delsuc F."/>
            <person name="Lehrach H."/>
            <person name="Reinhardt R."/>
            <person name="Weissenbach J."/>
            <person name="Roy S.W."/>
            <person name="Artiguenave F."/>
            <person name="Postlethwait J.H."/>
            <person name="Manak J.R."/>
            <person name="Thompson E.M."/>
            <person name="Jaillon O."/>
            <person name="Du Pasquier L."/>
            <person name="Boudinot P."/>
            <person name="Liberles D.A."/>
            <person name="Volff J.N."/>
            <person name="Philippe H."/>
            <person name="Lenhard B."/>
            <person name="Roest Crollius H."/>
            <person name="Wincker P."/>
            <person name="Chourrout D."/>
        </authorList>
    </citation>
    <scope>NUCLEOTIDE SEQUENCE [LARGE SCALE GENOMIC DNA]</scope>
</reference>